<dbReference type="InterPro" id="IPR011989">
    <property type="entry name" value="ARM-like"/>
</dbReference>
<keyword evidence="2" id="KW-0042">Antenna complex</keyword>
<protein>
    <submittedName>
        <fullName evidence="5">Phycocyanobilin lyase</fullName>
    </submittedName>
</protein>
<dbReference type="PANTHER" id="PTHR12697">
    <property type="entry name" value="PBS LYASE HEAT-LIKE PROTEIN"/>
    <property type="match status" value="1"/>
</dbReference>
<dbReference type="GO" id="GO:0030089">
    <property type="term" value="C:phycobilisome"/>
    <property type="evidence" value="ECO:0007669"/>
    <property type="project" value="UniProtKB-KW"/>
</dbReference>
<dbReference type="Proteomes" id="UP000252085">
    <property type="component" value="Unassembled WGS sequence"/>
</dbReference>
<dbReference type="InterPro" id="IPR016024">
    <property type="entry name" value="ARM-type_fold"/>
</dbReference>
<dbReference type="Gene3D" id="1.25.10.10">
    <property type="entry name" value="Leucine-rich Repeat Variant"/>
    <property type="match status" value="2"/>
</dbReference>
<evidence type="ECO:0000256" key="4">
    <source>
        <dbReference type="ARBA" id="ARBA00023239"/>
    </source>
</evidence>
<comment type="caution">
    <text evidence="5">The sequence shown here is derived from an EMBL/GenBank/DDBJ whole genome shotgun (WGS) entry which is preliminary data.</text>
</comment>
<sequence length="220" mass="24703">MEIHKIQAELKNPDFHHRLKAIAALNGYESEVAVPLLTSKLRDSEFLVRSFVARGLGNQQSAESFAALMQIMKFDDTPNVRAEAANSLSLFGRVAVSHLVLAYYQDDHWLVRRSILAAIAEMDCPEELFDICVQGLKDEDFTVQESSVDALGLLADSSQHTAALSQILRLVNDESWRMRVRVSYALKRFDEPQAKAALNQLRQDEDHRVVGAALEDLLPQ</sequence>
<evidence type="ECO:0000313" key="6">
    <source>
        <dbReference type="Proteomes" id="UP000252085"/>
    </source>
</evidence>
<evidence type="ECO:0000256" key="2">
    <source>
        <dbReference type="ARBA" id="ARBA00022549"/>
    </source>
</evidence>
<reference evidence="5 6" key="1">
    <citation type="submission" date="2016-04" db="EMBL/GenBank/DDBJ databases">
        <authorList>
            <person name="Evans L.H."/>
            <person name="Alamgir A."/>
            <person name="Owens N."/>
            <person name="Weber N.D."/>
            <person name="Virtaneva K."/>
            <person name="Barbian K."/>
            <person name="Babar A."/>
            <person name="Rosenke K."/>
        </authorList>
    </citation>
    <scope>NUCLEOTIDE SEQUENCE [LARGE SCALE GENOMIC DNA]</scope>
    <source>
        <strain evidence="5">NIES-2108</strain>
    </source>
</reference>
<keyword evidence="3" id="KW-0605">Phycobilisome</keyword>
<evidence type="ECO:0000256" key="3">
    <source>
        <dbReference type="ARBA" id="ARBA00022738"/>
    </source>
</evidence>
<dbReference type="GO" id="GO:0016491">
    <property type="term" value="F:oxidoreductase activity"/>
    <property type="evidence" value="ECO:0007669"/>
    <property type="project" value="TreeGrafter"/>
</dbReference>
<name>A0A367RJ06_NOSPU</name>
<gene>
    <name evidence="5" type="ORF">A6769_18255</name>
</gene>
<dbReference type="PANTHER" id="PTHR12697:SF5">
    <property type="entry name" value="DEOXYHYPUSINE HYDROXYLASE"/>
    <property type="match status" value="1"/>
</dbReference>
<dbReference type="Pfam" id="PF13646">
    <property type="entry name" value="HEAT_2"/>
    <property type="match status" value="2"/>
</dbReference>
<organism evidence="5 6">
    <name type="scientific">Nostoc punctiforme NIES-2108</name>
    <dbReference type="NCBI Taxonomy" id="1356359"/>
    <lineage>
        <taxon>Bacteria</taxon>
        <taxon>Bacillati</taxon>
        <taxon>Cyanobacteriota</taxon>
        <taxon>Cyanophyceae</taxon>
        <taxon>Nostocales</taxon>
        <taxon>Nostocaceae</taxon>
        <taxon>Nostoc</taxon>
    </lineage>
</organism>
<dbReference type="GO" id="GO:0016829">
    <property type="term" value="F:lyase activity"/>
    <property type="evidence" value="ECO:0007669"/>
    <property type="project" value="UniProtKB-KW"/>
</dbReference>
<evidence type="ECO:0000313" key="5">
    <source>
        <dbReference type="EMBL" id="RCJ35594.1"/>
    </source>
</evidence>
<proteinExistence type="inferred from homology"/>
<dbReference type="SUPFAM" id="SSF48371">
    <property type="entry name" value="ARM repeat"/>
    <property type="match status" value="1"/>
</dbReference>
<keyword evidence="4 5" id="KW-0456">Lyase</keyword>
<accession>A0A367RJ06</accession>
<dbReference type="EMBL" id="LXQE01000151">
    <property type="protein sequence ID" value="RCJ35594.1"/>
    <property type="molecule type" value="Genomic_DNA"/>
</dbReference>
<evidence type="ECO:0000256" key="1">
    <source>
        <dbReference type="ARBA" id="ARBA00009299"/>
    </source>
</evidence>
<comment type="similarity">
    <text evidence="1">Belongs to the CpcE/RpcE/PecE family.</text>
</comment>
<dbReference type="AlphaFoldDB" id="A0A367RJ06"/>